<dbReference type="Gene3D" id="3.40.605.10">
    <property type="entry name" value="Aldehyde Dehydrogenase, Chain A, domain 1"/>
    <property type="match status" value="1"/>
</dbReference>
<reference evidence="4 5" key="1">
    <citation type="submission" date="2020-08" db="EMBL/GenBank/DDBJ databases">
        <title>Sequencing the genomes of 1000 actinobacteria strains.</title>
        <authorList>
            <person name="Klenk H.-P."/>
        </authorList>
    </citation>
    <scope>NUCLEOTIDE SEQUENCE [LARGE SCALE GENOMIC DNA]</scope>
    <source>
        <strain evidence="4 5">DSM 41827</strain>
    </source>
</reference>
<protein>
    <submittedName>
        <fullName evidence="4">Aldehyde dehydrogenase (NAD+)</fullName>
        <ecNumber evidence="4">1.2.1.3</ecNumber>
    </submittedName>
</protein>
<evidence type="ECO:0000256" key="1">
    <source>
        <dbReference type="ARBA" id="ARBA00009986"/>
    </source>
</evidence>
<dbReference type="Pfam" id="PF00171">
    <property type="entry name" value="Aldedh"/>
    <property type="match status" value="1"/>
</dbReference>
<comment type="caution">
    <text evidence="4">The sequence shown here is derived from an EMBL/GenBank/DDBJ whole genome shotgun (WGS) entry which is preliminary data.</text>
</comment>
<dbReference type="FunFam" id="3.40.605.10:FF:000007">
    <property type="entry name" value="NAD/NADP-dependent betaine aldehyde dehydrogenase"/>
    <property type="match status" value="1"/>
</dbReference>
<accession>A0A7W3NW98</accession>
<organism evidence="4 5">
    <name type="scientific">Streptomyces murinus</name>
    <dbReference type="NCBI Taxonomy" id="33900"/>
    <lineage>
        <taxon>Bacteria</taxon>
        <taxon>Bacillati</taxon>
        <taxon>Actinomycetota</taxon>
        <taxon>Actinomycetes</taxon>
        <taxon>Kitasatosporales</taxon>
        <taxon>Streptomycetaceae</taxon>
        <taxon>Streptomyces</taxon>
    </lineage>
</organism>
<evidence type="ECO:0000259" key="3">
    <source>
        <dbReference type="Pfam" id="PF00171"/>
    </source>
</evidence>
<dbReference type="PANTHER" id="PTHR11699">
    <property type="entry name" value="ALDEHYDE DEHYDROGENASE-RELATED"/>
    <property type="match status" value="1"/>
</dbReference>
<keyword evidence="5" id="KW-1185">Reference proteome</keyword>
<comment type="similarity">
    <text evidence="1">Belongs to the aldehyde dehydrogenase family.</text>
</comment>
<evidence type="ECO:0000313" key="5">
    <source>
        <dbReference type="Proteomes" id="UP000577386"/>
    </source>
</evidence>
<dbReference type="FunFam" id="3.40.309.10:FF:000012">
    <property type="entry name" value="Betaine aldehyde dehydrogenase"/>
    <property type="match status" value="1"/>
</dbReference>
<dbReference type="InterPro" id="IPR015590">
    <property type="entry name" value="Aldehyde_DH_dom"/>
</dbReference>
<sequence>MTIPTTQAVGDGYLFIDGKFQPADSQETVQDINPATEQPICEVAWAGTSDLDRAVQAARRAFDMGPWPSMPAKERGRLLLRIADGIETAGEELALLETLDVGKPITFTRGFDVRAAAEIFRYYAGMVEQLEGAARPAGARSLQYTRREPLGVVGAITPFNFPLNLAVNKIAPALAAGNTIVHKPAEQTPLTALALARVMAEAGLPEGVHNVVTGGGATVGAALVEHPGIDKISFTGSTATGKRLIAAAAGTLKKVTVELGGKGANIVFGDADIEPAVQAAFQAGFFNTGQFCMSGSRLLVHRSVHDQVVDALTGVLGAIPVGDPLDESTVLGPLAHRQQLDKVVEYVGIGRAEGATVAFGGERGHDGPGYFHQPTLFTGAHPQMRIAQEEIFGPVVTVLPFDTDEEAVEIANGTPYGLAAGLHTRDVRRAHTVAARLQAGIVWVNTWAAFENSTSFGGYKSSGYGRELGPEGIEEYLQYKTVYVNVD</sequence>
<dbReference type="AlphaFoldDB" id="A0A7W3NW98"/>
<keyword evidence="2 4" id="KW-0560">Oxidoreductase</keyword>
<feature type="domain" description="Aldehyde dehydrogenase" evidence="3">
    <location>
        <begin position="23"/>
        <end position="482"/>
    </location>
</feature>
<dbReference type="RefSeq" id="WP_182778037.1">
    <property type="nucleotide sequence ID" value="NZ_BAAAHW010000030.1"/>
</dbReference>
<dbReference type="Gene3D" id="3.40.309.10">
    <property type="entry name" value="Aldehyde Dehydrogenase, Chain A, domain 2"/>
    <property type="match status" value="1"/>
</dbReference>
<evidence type="ECO:0000256" key="2">
    <source>
        <dbReference type="ARBA" id="ARBA00023002"/>
    </source>
</evidence>
<dbReference type="EC" id="1.2.1.3" evidence="4"/>
<dbReference type="InterPro" id="IPR016161">
    <property type="entry name" value="Ald_DH/histidinol_DH"/>
</dbReference>
<dbReference type="Proteomes" id="UP000577386">
    <property type="component" value="Unassembled WGS sequence"/>
</dbReference>
<dbReference type="SUPFAM" id="SSF53720">
    <property type="entry name" value="ALDH-like"/>
    <property type="match status" value="1"/>
</dbReference>
<dbReference type="InterPro" id="IPR016162">
    <property type="entry name" value="Ald_DH_N"/>
</dbReference>
<name>A0A7W3NW98_STRMR</name>
<dbReference type="InterPro" id="IPR016163">
    <property type="entry name" value="Ald_DH_C"/>
</dbReference>
<proteinExistence type="inferred from homology"/>
<evidence type="ECO:0000313" key="4">
    <source>
        <dbReference type="EMBL" id="MBA9057890.1"/>
    </source>
</evidence>
<dbReference type="GO" id="GO:0004029">
    <property type="term" value="F:aldehyde dehydrogenase (NAD+) activity"/>
    <property type="evidence" value="ECO:0007669"/>
    <property type="project" value="UniProtKB-EC"/>
</dbReference>
<gene>
    <name evidence="4" type="ORF">HDA42_007068</name>
</gene>
<dbReference type="EMBL" id="JACJIJ010000002">
    <property type="protein sequence ID" value="MBA9057890.1"/>
    <property type="molecule type" value="Genomic_DNA"/>
</dbReference>
<dbReference type="GeneID" id="93978338"/>